<evidence type="ECO:0000256" key="1">
    <source>
        <dbReference type="SAM" id="MobiDB-lite"/>
    </source>
</evidence>
<proteinExistence type="predicted"/>
<reference evidence="2 3" key="1">
    <citation type="submission" date="2018-06" db="EMBL/GenBank/DDBJ databases">
        <title>Whole genome sequencing of a novel hydrocarbon degrading bacterial strain, PW21 isolated from oil contaminated produced water sample.</title>
        <authorList>
            <person name="Nagkirti P."/>
            <person name="Shaikh A."/>
            <person name="Gowdaman V."/>
            <person name="Engineer A.E."/>
            <person name="Dagar S."/>
            <person name="Dhakephalkar P.K."/>
        </authorList>
    </citation>
    <scope>NUCLEOTIDE SEQUENCE [LARGE SCALE GENOMIC DNA]</scope>
    <source>
        <strain evidence="2 3">PW21</strain>
    </source>
</reference>
<name>A0A2W5WLI2_9MICO</name>
<accession>A0A2W5WLI2</accession>
<dbReference type="EMBL" id="QKWH01000021">
    <property type="protein sequence ID" value="PZR51543.1"/>
    <property type="molecule type" value="Genomic_DNA"/>
</dbReference>
<organism evidence="2 3">
    <name type="scientific">Xylanimonas oleitrophica</name>
    <dbReference type="NCBI Taxonomy" id="2607479"/>
    <lineage>
        <taxon>Bacteria</taxon>
        <taxon>Bacillati</taxon>
        <taxon>Actinomycetota</taxon>
        <taxon>Actinomycetes</taxon>
        <taxon>Micrococcales</taxon>
        <taxon>Promicromonosporaceae</taxon>
        <taxon>Xylanimonas</taxon>
    </lineage>
</organism>
<evidence type="ECO:0000313" key="2">
    <source>
        <dbReference type="EMBL" id="PZR51543.1"/>
    </source>
</evidence>
<dbReference type="RefSeq" id="WP_111252265.1">
    <property type="nucleotide sequence ID" value="NZ_QKWH01000021.1"/>
</dbReference>
<evidence type="ECO:0000313" key="3">
    <source>
        <dbReference type="Proteomes" id="UP000248783"/>
    </source>
</evidence>
<keyword evidence="3" id="KW-1185">Reference proteome</keyword>
<dbReference type="Pfam" id="PF21853">
    <property type="entry name" value="DUF6912"/>
    <property type="match status" value="1"/>
</dbReference>
<comment type="caution">
    <text evidence="2">The sequence shown here is derived from an EMBL/GenBank/DDBJ whole genome shotgun (WGS) entry which is preliminary data.</text>
</comment>
<protein>
    <submittedName>
        <fullName evidence="2">Uncharacterized protein</fullName>
    </submittedName>
</protein>
<dbReference type="Proteomes" id="UP000248783">
    <property type="component" value="Unassembled WGS sequence"/>
</dbReference>
<dbReference type="InterPro" id="IPR054206">
    <property type="entry name" value="DUF6912"/>
</dbReference>
<sequence length="184" mass="18813">MRLYVPATLDDLEPAVVSATAASWTVPAGTAHAVTPALAASLPGEDVEGLEWHAFLAAAHDSLVRLAGSAGGAVPLRVVVTVEVPDDAVVVPAGGVEGGADVPSRVQVSRDLPGTALVAVHVDEPEAAEDVADVLRAADEESDADASGGVAQESQGAFDDALQRVTDRDLLWYDPSEIPAIPRP</sequence>
<feature type="region of interest" description="Disordered" evidence="1">
    <location>
        <begin position="139"/>
        <end position="159"/>
    </location>
</feature>
<gene>
    <name evidence="2" type="ORF">DNL40_16000</name>
</gene>
<dbReference type="AlphaFoldDB" id="A0A2W5WLI2"/>